<dbReference type="PANTHER" id="PTHR46478">
    <property type="entry name" value="VON WILLEBRAND FACTOR A DOMAIN-CONTAINING PROTEIN 3A"/>
    <property type="match status" value="1"/>
</dbReference>
<dbReference type="Gene3D" id="3.40.50.410">
    <property type="entry name" value="von Willebrand factor, type A domain"/>
    <property type="match status" value="1"/>
</dbReference>
<organism evidence="1 2">
    <name type="scientific">Paramuricea clavata</name>
    <name type="common">Red gorgonian</name>
    <name type="synonym">Violescent sea-whip</name>
    <dbReference type="NCBI Taxonomy" id="317549"/>
    <lineage>
        <taxon>Eukaryota</taxon>
        <taxon>Metazoa</taxon>
        <taxon>Cnidaria</taxon>
        <taxon>Anthozoa</taxon>
        <taxon>Octocorallia</taxon>
        <taxon>Malacalcyonacea</taxon>
        <taxon>Plexauridae</taxon>
        <taxon>Paramuricea</taxon>
    </lineage>
</organism>
<dbReference type="SUPFAM" id="SSF53300">
    <property type="entry name" value="vWA-like"/>
    <property type="match status" value="1"/>
</dbReference>
<reference evidence="1" key="1">
    <citation type="submission" date="2020-04" db="EMBL/GenBank/DDBJ databases">
        <authorList>
            <person name="Alioto T."/>
            <person name="Alioto T."/>
            <person name="Gomez Garrido J."/>
        </authorList>
    </citation>
    <scope>NUCLEOTIDE SEQUENCE</scope>
    <source>
        <strain evidence="1">A484AB</strain>
    </source>
</reference>
<keyword evidence="2" id="KW-1185">Reference proteome</keyword>
<dbReference type="PANTHER" id="PTHR46478:SF1">
    <property type="entry name" value="VON WILLEBRAND FACTOR A DOMAIN-CONTAINING PROTEIN 3A"/>
    <property type="match status" value="1"/>
</dbReference>
<protein>
    <submittedName>
        <fullName evidence="1">Uncharacterized protein</fullName>
    </submittedName>
</protein>
<dbReference type="OrthoDB" id="299997at2759"/>
<evidence type="ECO:0000313" key="2">
    <source>
        <dbReference type="Proteomes" id="UP001152795"/>
    </source>
</evidence>
<dbReference type="InterPro" id="IPR036465">
    <property type="entry name" value="vWFA_dom_sf"/>
</dbReference>
<comment type="caution">
    <text evidence="1">The sequence shown here is derived from an EMBL/GenBank/DDBJ whole genome shotgun (WGS) entry which is preliminary data.</text>
</comment>
<accession>A0A7D9DHM0</accession>
<proteinExistence type="predicted"/>
<gene>
    <name evidence="1" type="ORF">PACLA_8A088867</name>
</gene>
<feature type="non-terminal residue" evidence="1">
    <location>
        <position position="74"/>
    </location>
</feature>
<name>A0A7D9DHM0_PARCT</name>
<dbReference type="EMBL" id="CACRXK020000816">
    <property type="protein sequence ID" value="CAB3985010.1"/>
    <property type="molecule type" value="Genomic_DNA"/>
</dbReference>
<dbReference type="Proteomes" id="UP001152795">
    <property type="component" value="Unassembled WGS sequence"/>
</dbReference>
<evidence type="ECO:0000313" key="1">
    <source>
        <dbReference type="EMBL" id="CAB3985010.1"/>
    </source>
</evidence>
<sequence length="74" mass="8138">FNLVTFSNEPTLWRPSVVAPSEENCEDAVEWIKTFQAYGGACTVEALQAAFQDPDVQGIYLITDGKPSPGLEKF</sequence>
<dbReference type="AlphaFoldDB" id="A0A7D9DHM0"/>